<feature type="chain" id="PRO_5046215843" description="Secreted protein" evidence="1">
    <location>
        <begin position="22"/>
        <end position="97"/>
    </location>
</feature>
<evidence type="ECO:0000313" key="2">
    <source>
        <dbReference type="Ensembl" id="ENSACIP00000004986.1"/>
    </source>
</evidence>
<reference evidence="2" key="1">
    <citation type="submission" date="2025-08" db="UniProtKB">
        <authorList>
            <consortium name="Ensembl"/>
        </authorList>
    </citation>
    <scope>IDENTIFICATION</scope>
</reference>
<reference evidence="2" key="2">
    <citation type="submission" date="2025-09" db="UniProtKB">
        <authorList>
            <consortium name="Ensembl"/>
        </authorList>
    </citation>
    <scope>IDENTIFICATION</scope>
</reference>
<evidence type="ECO:0008006" key="4">
    <source>
        <dbReference type="Google" id="ProtNLM"/>
    </source>
</evidence>
<dbReference type="AlphaFoldDB" id="A0A3Q0R416"/>
<name>A0A3Q0R416_AMPCI</name>
<keyword evidence="3" id="KW-1185">Reference proteome</keyword>
<proteinExistence type="predicted"/>
<sequence>MASRVGGVCLWILLLLGFLSPQPLCQRPPSGLLPSNYVLEPCSIRGVSKVNIFMQMFRIRPRLRKLLRVLSVGEKEGGHFLPKTMKRTHEYCSILNG</sequence>
<organism evidence="2 3">
    <name type="scientific">Amphilophus citrinellus</name>
    <name type="common">Midas cichlid</name>
    <name type="synonym">Cichlasoma citrinellum</name>
    <dbReference type="NCBI Taxonomy" id="61819"/>
    <lineage>
        <taxon>Eukaryota</taxon>
        <taxon>Metazoa</taxon>
        <taxon>Chordata</taxon>
        <taxon>Craniata</taxon>
        <taxon>Vertebrata</taxon>
        <taxon>Euteleostomi</taxon>
        <taxon>Actinopterygii</taxon>
        <taxon>Neopterygii</taxon>
        <taxon>Teleostei</taxon>
        <taxon>Neoteleostei</taxon>
        <taxon>Acanthomorphata</taxon>
        <taxon>Ovalentaria</taxon>
        <taxon>Cichlomorphae</taxon>
        <taxon>Cichliformes</taxon>
        <taxon>Cichlidae</taxon>
        <taxon>New World cichlids</taxon>
        <taxon>Cichlasomatinae</taxon>
        <taxon>Heroini</taxon>
        <taxon>Amphilophus</taxon>
    </lineage>
</organism>
<evidence type="ECO:0000256" key="1">
    <source>
        <dbReference type="SAM" id="SignalP"/>
    </source>
</evidence>
<protein>
    <recommendedName>
        <fullName evidence="4">Secreted protein</fullName>
    </recommendedName>
</protein>
<feature type="signal peptide" evidence="1">
    <location>
        <begin position="1"/>
        <end position="21"/>
    </location>
</feature>
<keyword evidence="1" id="KW-0732">Signal</keyword>
<evidence type="ECO:0000313" key="3">
    <source>
        <dbReference type="Proteomes" id="UP000261340"/>
    </source>
</evidence>
<dbReference type="Proteomes" id="UP000261340">
    <property type="component" value="Unplaced"/>
</dbReference>
<accession>A0A3Q0R416</accession>
<dbReference type="Ensembl" id="ENSACIT00000005147.1">
    <property type="protein sequence ID" value="ENSACIP00000004986.1"/>
    <property type="gene ID" value="ENSACIG00000003928.1"/>
</dbReference>